<reference evidence="1" key="2">
    <citation type="submission" date="2020-11" db="EMBL/GenBank/DDBJ databases">
        <authorList>
            <person name="McCartney M.A."/>
            <person name="Auch B."/>
            <person name="Kono T."/>
            <person name="Mallez S."/>
            <person name="Becker A."/>
            <person name="Gohl D.M."/>
            <person name="Silverstein K.A.T."/>
            <person name="Koren S."/>
            <person name="Bechman K.B."/>
            <person name="Herman A."/>
            <person name="Abrahante J.E."/>
            <person name="Garbe J."/>
        </authorList>
    </citation>
    <scope>NUCLEOTIDE SEQUENCE</scope>
    <source>
        <strain evidence="1">Duluth1</strain>
        <tissue evidence="1">Whole animal</tissue>
    </source>
</reference>
<proteinExistence type="predicted"/>
<name>A0A9D4FU66_DREPO</name>
<organism evidence="1 2">
    <name type="scientific">Dreissena polymorpha</name>
    <name type="common">Zebra mussel</name>
    <name type="synonym">Mytilus polymorpha</name>
    <dbReference type="NCBI Taxonomy" id="45954"/>
    <lineage>
        <taxon>Eukaryota</taxon>
        <taxon>Metazoa</taxon>
        <taxon>Spiralia</taxon>
        <taxon>Lophotrochozoa</taxon>
        <taxon>Mollusca</taxon>
        <taxon>Bivalvia</taxon>
        <taxon>Autobranchia</taxon>
        <taxon>Heteroconchia</taxon>
        <taxon>Euheterodonta</taxon>
        <taxon>Imparidentia</taxon>
        <taxon>Neoheterodontei</taxon>
        <taxon>Myida</taxon>
        <taxon>Dreissenoidea</taxon>
        <taxon>Dreissenidae</taxon>
        <taxon>Dreissena</taxon>
    </lineage>
</organism>
<reference evidence="1" key="1">
    <citation type="journal article" date="2019" name="bioRxiv">
        <title>The Genome of the Zebra Mussel, Dreissena polymorpha: A Resource for Invasive Species Research.</title>
        <authorList>
            <person name="McCartney M.A."/>
            <person name="Auch B."/>
            <person name="Kono T."/>
            <person name="Mallez S."/>
            <person name="Zhang Y."/>
            <person name="Obille A."/>
            <person name="Becker A."/>
            <person name="Abrahante J.E."/>
            <person name="Garbe J."/>
            <person name="Badalamenti J.P."/>
            <person name="Herman A."/>
            <person name="Mangelson H."/>
            <person name="Liachko I."/>
            <person name="Sullivan S."/>
            <person name="Sone E.D."/>
            <person name="Koren S."/>
            <person name="Silverstein K.A.T."/>
            <person name="Beckman K.B."/>
            <person name="Gohl D.M."/>
        </authorList>
    </citation>
    <scope>NUCLEOTIDE SEQUENCE</scope>
    <source>
        <strain evidence="1">Duluth1</strain>
        <tissue evidence="1">Whole animal</tissue>
    </source>
</reference>
<gene>
    <name evidence="1" type="ORF">DPMN_132869</name>
</gene>
<dbReference type="EMBL" id="JAIWYP010000006">
    <property type="protein sequence ID" value="KAH3804582.1"/>
    <property type="molecule type" value="Genomic_DNA"/>
</dbReference>
<evidence type="ECO:0000313" key="1">
    <source>
        <dbReference type="EMBL" id="KAH3804582.1"/>
    </source>
</evidence>
<dbReference type="AlphaFoldDB" id="A0A9D4FU66"/>
<evidence type="ECO:0000313" key="2">
    <source>
        <dbReference type="Proteomes" id="UP000828390"/>
    </source>
</evidence>
<comment type="caution">
    <text evidence="1">The sequence shown here is derived from an EMBL/GenBank/DDBJ whole genome shotgun (WGS) entry which is preliminary data.</text>
</comment>
<protein>
    <submittedName>
        <fullName evidence="1">Uncharacterized protein</fullName>
    </submittedName>
</protein>
<sequence>MLNAGNCITLLGYMTACMNENVREYLSECYGNTDTEQSCITRQNLWETRVGKKGKSMSPLVANHGSILCKCETGSHA</sequence>
<dbReference type="Proteomes" id="UP000828390">
    <property type="component" value="Unassembled WGS sequence"/>
</dbReference>
<accession>A0A9D4FU66</accession>
<keyword evidence="2" id="KW-1185">Reference proteome</keyword>